<feature type="compositionally biased region" description="Basic and acidic residues" evidence="1">
    <location>
        <begin position="72"/>
        <end position="87"/>
    </location>
</feature>
<dbReference type="Pfam" id="PF22786">
    <property type="entry name" value="Tag1_C"/>
    <property type="match status" value="1"/>
</dbReference>
<dbReference type="AlphaFoldDB" id="A0A9W9N703"/>
<dbReference type="PANTHER" id="PTHR35895">
    <property type="entry name" value="CHROMOSOME 16, WHOLE GENOME SHOTGUN SEQUENCE"/>
    <property type="match status" value="1"/>
</dbReference>
<evidence type="ECO:0000259" key="4">
    <source>
        <dbReference type="Pfam" id="PF26150"/>
    </source>
</evidence>
<feature type="domain" description="Tag1-like fifth Ig-like" evidence="5">
    <location>
        <begin position="844"/>
        <end position="953"/>
    </location>
</feature>
<evidence type="ECO:0000256" key="1">
    <source>
        <dbReference type="SAM" id="MobiDB-lite"/>
    </source>
</evidence>
<dbReference type="Pfam" id="PF26153">
    <property type="entry name" value="LEA-2L_5"/>
    <property type="match status" value="1"/>
</dbReference>
<dbReference type="OrthoDB" id="5596576at2759"/>
<feature type="compositionally biased region" description="Basic and acidic residues" evidence="1">
    <location>
        <begin position="106"/>
        <end position="120"/>
    </location>
</feature>
<feature type="compositionally biased region" description="Basic and acidic residues" evidence="1">
    <location>
        <begin position="139"/>
        <end position="154"/>
    </location>
</feature>
<sequence length="967" mass="103643">MADEADQPLLDAQFGSERASDDQPRPSHQLSTHSSYHSHRFEHTSKGKTEQKISRSHSGGAAMSGAANQALLDEHSSPTERPPERTSVDQSMPSYELSTDSSYHSHHFEPTSKGKTEQKISRSHSGGAAMSGAANQALLDEHSSPTERPPERTSVDQPRPSYELSSESTPLLHRREDGLTYGTEEGLSRSSSFASQNPPGNGVIKKRSRVPWPTVISLSILTLSVLAILVLAFAAPAAVKEYAQEAAVFKPTAVSIDSTTSDGVRARIQGDFVMDSGRVKNKSVRGIGRLATWIAREIETGPSNVEVYLPEYGNVLVGNAELPSIKVNIRNGHHTNVDFLTDLEAGDIRGIHAIAIDWIEGRLGRLNVKGKATLQLKSGLFALGTQVLTDNIIIEEHDFPALPTINILKLNVHDANSGAMAVDVLISSLIDSPVALTVPALGFDILVPNCSPGDPYILVADAKTSAVDVYPGQETAVGVDGLIQQLPDALTSTCPGKEGSPLDLLVSSFMQGLETTIYVRGSDAPLPDTPAWIVDLLRSVTVPLPFTGHALDNLVKNFTMSDTHFSLPSPFAEPDSPDSQPTVSALVKVLIALPEEMNFQVEVPQVRALADVYYKKRNGSSALLVEFAIKEAPLQVTDDGILAEVIQAMLFGSEAVILRVAATVDTKVSTGLGRFAVRGIPAEGKVPVKTPIGNSLDRINPGVVSLKLENTTESSMLVSTQANFTNPTNYSATVPFVDLLILYNDTAVAHITAQNISVGPGNNSYVPIDFFWCPLDAAGVDGVEAGRALFSSYISGLNTSITIKSHKNTIPSLPGLGEALSVLNITVPVPRISIPGSPGSDDGDQKPRFIHDATFYLWSSTAEFILSSPLTENNILITSIDATTFYEKNEPIGRINNREPFEVPPGISRSPRLPVDLDMGGVGYDALRKALGQSLEMDAVAKVGVLIGNYMDVILYNGKGIMAKVRI</sequence>
<dbReference type="InterPro" id="IPR059065">
    <property type="entry name" value="Ig_Tag1-like_4th"/>
</dbReference>
<feature type="domain" description="Tag1-like fourth Ig-like" evidence="4">
    <location>
        <begin position="701"/>
        <end position="815"/>
    </location>
</feature>
<comment type="caution">
    <text evidence="6">The sequence shown here is derived from an EMBL/GenBank/DDBJ whole genome shotgun (WGS) entry which is preliminary data.</text>
</comment>
<dbReference type="Pfam" id="PF26174">
    <property type="entry name" value="LEA-2_1"/>
    <property type="match status" value="1"/>
</dbReference>
<evidence type="ECO:0000259" key="5">
    <source>
        <dbReference type="Pfam" id="PF26153"/>
    </source>
</evidence>
<organism evidence="6 7">
    <name type="scientific">Penicillium cf. viridicatum</name>
    <dbReference type="NCBI Taxonomy" id="2972119"/>
    <lineage>
        <taxon>Eukaryota</taxon>
        <taxon>Fungi</taxon>
        <taxon>Dikarya</taxon>
        <taxon>Ascomycota</taxon>
        <taxon>Pezizomycotina</taxon>
        <taxon>Eurotiomycetes</taxon>
        <taxon>Eurotiomycetidae</taxon>
        <taxon>Eurotiales</taxon>
        <taxon>Aspergillaceae</taxon>
        <taxon>Penicillium</taxon>
    </lineage>
</organism>
<evidence type="ECO:0000259" key="3">
    <source>
        <dbReference type="Pfam" id="PF22786"/>
    </source>
</evidence>
<dbReference type="Proteomes" id="UP001150942">
    <property type="component" value="Unassembled WGS sequence"/>
</dbReference>
<accession>A0A9W9N703</accession>
<feature type="transmembrane region" description="Helical" evidence="2">
    <location>
        <begin position="215"/>
        <end position="235"/>
    </location>
</feature>
<feature type="compositionally biased region" description="Polar residues" evidence="1">
    <location>
        <begin position="188"/>
        <end position="199"/>
    </location>
</feature>
<feature type="compositionally biased region" description="Low complexity" evidence="1">
    <location>
        <begin position="56"/>
        <end position="67"/>
    </location>
</feature>
<keyword evidence="2" id="KW-1133">Transmembrane helix</keyword>
<dbReference type="PANTHER" id="PTHR35895:SF3">
    <property type="entry name" value="PRE-RRNA PROCESSING PROTEIN"/>
    <property type="match status" value="1"/>
</dbReference>
<dbReference type="EMBL" id="JAPQKQ010000001">
    <property type="protein sequence ID" value="KAJ5214376.1"/>
    <property type="molecule type" value="Genomic_DNA"/>
</dbReference>
<dbReference type="InterPro" id="IPR055011">
    <property type="entry name" value="Tag1_C"/>
</dbReference>
<gene>
    <name evidence="6" type="ORF">N7449_001545</name>
</gene>
<reference evidence="6" key="1">
    <citation type="submission" date="2022-11" db="EMBL/GenBank/DDBJ databases">
        <authorList>
            <person name="Petersen C."/>
        </authorList>
    </citation>
    <scope>NUCLEOTIDE SEQUENCE</scope>
    <source>
        <strain evidence="6">IBT 20477</strain>
    </source>
</reference>
<evidence type="ECO:0000313" key="7">
    <source>
        <dbReference type="Proteomes" id="UP001150942"/>
    </source>
</evidence>
<feature type="region of interest" description="Disordered" evidence="1">
    <location>
        <begin position="1"/>
        <end position="205"/>
    </location>
</feature>
<evidence type="ECO:0008006" key="8">
    <source>
        <dbReference type="Google" id="ProtNLM"/>
    </source>
</evidence>
<dbReference type="InterPro" id="IPR059066">
    <property type="entry name" value="Ig_Tag1-like_5th"/>
</dbReference>
<dbReference type="GO" id="GO:0000329">
    <property type="term" value="C:fungal-type vacuole membrane"/>
    <property type="evidence" value="ECO:0007669"/>
    <property type="project" value="InterPro"/>
</dbReference>
<keyword evidence="2" id="KW-0472">Membrane</keyword>
<dbReference type="InterPro" id="IPR046368">
    <property type="entry name" value="Tag1"/>
</dbReference>
<feature type="compositionally biased region" description="Polar residues" evidence="1">
    <location>
        <begin position="26"/>
        <end position="35"/>
    </location>
</feature>
<name>A0A9W9N703_9EURO</name>
<protein>
    <recommendedName>
        <fullName evidence="8">Pre-rRNA processing protein</fullName>
    </recommendedName>
</protein>
<feature type="compositionally biased region" description="Polar residues" evidence="1">
    <location>
        <begin position="88"/>
        <end position="102"/>
    </location>
</feature>
<reference evidence="6" key="2">
    <citation type="journal article" date="2023" name="IMA Fungus">
        <title>Comparative genomic study of the Penicillium genus elucidates a diverse pangenome and 15 lateral gene transfer events.</title>
        <authorList>
            <person name="Petersen C."/>
            <person name="Sorensen T."/>
            <person name="Nielsen M.R."/>
            <person name="Sondergaard T.E."/>
            <person name="Sorensen J.L."/>
            <person name="Fitzpatrick D.A."/>
            <person name="Frisvad J.C."/>
            <person name="Nielsen K.L."/>
        </authorList>
    </citation>
    <scope>NUCLEOTIDE SEQUENCE</scope>
    <source>
        <strain evidence="6">IBT 20477</strain>
    </source>
</reference>
<evidence type="ECO:0000256" key="2">
    <source>
        <dbReference type="SAM" id="Phobius"/>
    </source>
</evidence>
<proteinExistence type="predicted"/>
<keyword evidence="2" id="KW-0812">Transmembrane</keyword>
<feature type="compositionally biased region" description="Basic and acidic residues" evidence="1">
    <location>
        <begin position="39"/>
        <end position="53"/>
    </location>
</feature>
<keyword evidence="7" id="KW-1185">Reference proteome</keyword>
<feature type="domain" description="Tag1 C-terminal" evidence="3">
    <location>
        <begin position="617"/>
        <end position="689"/>
    </location>
</feature>
<feature type="compositionally biased region" description="Low complexity" evidence="1">
    <location>
        <begin position="123"/>
        <end position="134"/>
    </location>
</feature>
<dbReference type="Pfam" id="PF26150">
    <property type="entry name" value="LEA-2_4"/>
    <property type="match status" value="1"/>
</dbReference>
<evidence type="ECO:0000313" key="6">
    <source>
        <dbReference type="EMBL" id="KAJ5214376.1"/>
    </source>
</evidence>